<keyword evidence="4" id="KW-1185">Reference proteome</keyword>
<name>A0A5C8Z607_9ACTN</name>
<dbReference type="Proteomes" id="UP000321234">
    <property type="component" value="Unassembled WGS sequence"/>
</dbReference>
<protein>
    <recommendedName>
        <fullName evidence="2">Protein kinase domain-containing protein</fullName>
    </recommendedName>
</protein>
<dbReference type="EMBL" id="VKAC01000012">
    <property type="protein sequence ID" value="TXR52784.1"/>
    <property type="molecule type" value="Genomic_DNA"/>
</dbReference>
<sequence>MQVLGPAAGGSLADLLGERTALAPGEVALLVAGLGSALACLHEEGLVHGEVCAEGVLLDGGGLPLLLGWGGARAAVPEGRRRRELRQRSTGARPRPPVPTPPGDVRSLAALGLQALGPAGTPSPQDDERDALVALLRAARDAEEAAAPRAEDLARACWEAVRPVPLGAARPPAAAQGALVTQRIRRTAARVEVGGSHDRQSARRGRLRAHLSRHPLRWAGGLLALALVTGGAAALGAAPRPDARLAGDDPAAAVAALAALRLRAVVEHDPELLDAVDVAGSAPARADAALLDELAGSRVEGASTQVVSALVEHRQGSQAWVRVVTRTSAHRITTGDQVADVPDSGPVTSRLLLHLDGGRWKVAETA</sequence>
<evidence type="ECO:0000313" key="4">
    <source>
        <dbReference type="Proteomes" id="UP000321234"/>
    </source>
</evidence>
<accession>A0A5C8Z607</accession>
<dbReference type="AlphaFoldDB" id="A0A5C8Z607"/>
<comment type="caution">
    <text evidence="3">The sequence shown here is derived from an EMBL/GenBank/DDBJ whole genome shotgun (WGS) entry which is preliminary data.</text>
</comment>
<feature type="region of interest" description="Disordered" evidence="1">
    <location>
        <begin position="78"/>
        <end position="104"/>
    </location>
</feature>
<organism evidence="3 4">
    <name type="scientific">Quadrisphaera setariae</name>
    <dbReference type="NCBI Taxonomy" id="2593304"/>
    <lineage>
        <taxon>Bacteria</taxon>
        <taxon>Bacillati</taxon>
        <taxon>Actinomycetota</taxon>
        <taxon>Actinomycetes</taxon>
        <taxon>Kineosporiales</taxon>
        <taxon>Kineosporiaceae</taxon>
        <taxon>Quadrisphaera</taxon>
    </lineage>
</organism>
<dbReference type="OrthoDB" id="9866574at2"/>
<reference evidence="3 4" key="1">
    <citation type="submission" date="2019-07" db="EMBL/GenBank/DDBJ databases">
        <title>Quadrisphaera sp. strain DD2A genome sequencing and assembly.</title>
        <authorList>
            <person name="Kim I."/>
        </authorList>
    </citation>
    <scope>NUCLEOTIDE SEQUENCE [LARGE SCALE GENOMIC DNA]</scope>
    <source>
        <strain evidence="3 4">DD2A</strain>
    </source>
</reference>
<dbReference type="GO" id="GO:0005524">
    <property type="term" value="F:ATP binding"/>
    <property type="evidence" value="ECO:0007669"/>
    <property type="project" value="InterPro"/>
</dbReference>
<evidence type="ECO:0000256" key="1">
    <source>
        <dbReference type="SAM" id="MobiDB-lite"/>
    </source>
</evidence>
<dbReference type="Gene3D" id="1.10.510.10">
    <property type="entry name" value="Transferase(Phosphotransferase) domain 1"/>
    <property type="match status" value="1"/>
</dbReference>
<dbReference type="InterPro" id="IPR000719">
    <property type="entry name" value="Prot_kinase_dom"/>
</dbReference>
<gene>
    <name evidence="3" type="ORF">FMM08_18760</name>
</gene>
<evidence type="ECO:0000313" key="3">
    <source>
        <dbReference type="EMBL" id="TXR52784.1"/>
    </source>
</evidence>
<dbReference type="GO" id="GO:0004672">
    <property type="term" value="F:protein kinase activity"/>
    <property type="evidence" value="ECO:0007669"/>
    <property type="project" value="InterPro"/>
</dbReference>
<proteinExistence type="predicted"/>
<feature type="domain" description="Protein kinase" evidence="2">
    <location>
        <begin position="1"/>
        <end position="217"/>
    </location>
</feature>
<dbReference type="InterPro" id="IPR011009">
    <property type="entry name" value="Kinase-like_dom_sf"/>
</dbReference>
<evidence type="ECO:0000259" key="2">
    <source>
        <dbReference type="PROSITE" id="PS50011"/>
    </source>
</evidence>
<dbReference type="PROSITE" id="PS50011">
    <property type="entry name" value="PROTEIN_KINASE_DOM"/>
    <property type="match status" value="1"/>
</dbReference>
<dbReference type="SUPFAM" id="SSF56112">
    <property type="entry name" value="Protein kinase-like (PK-like)"/>
    <property type="match status" value="1"/>
</dbReference>